<evidence type="ECO:0000256" key="1">
    <source>
        <dbReference type="SAM" id="MobiDB-lite"/>
    </source>
</evidence>
<evidence type="ECO:0000313" key="2">
    <source>
        <dbReference type="EMBL" id="KAK5774859.1"/>
    </source>
</evidence>
<sequence>MDIKALFESAQQIMDVVASSAQVGISSRKRSKLEIGFSRTGERSGKRLPHLKSDKKSVFPDGRSPTPLSMPNTTFLSSISLVRSLFLPLLFLESCIESASIVDPPTTTSAPYTSPIGALTYTPPLRKVQTFFP</sequence>
<reference evidence="2 3" key="1">
    <citation type="submission" date="2023-03" db="EMBL/GenBank/DDBJ databases">
        <title>WGS of Gossypium arboreum.</title>
        <authorList>
            <person name="Yu D."/>
        </authorList>
    </citation>
    <scope>NUCLEOTIDE SEQUENCE [LARGE SCALE GENOMIC DNA]</scope>
    <source>
        <tissue evidence="2">Leaf</tissue>
    </source>
</reference>
<feature type="region of interest" description="Disordered" evidence="1">
    <location>
        <begin position="37"/>
        <end position="65"/>
    </location>
</feature>
<dbReference type="EMBL" id="JARKNE010000012">
    <property type="protein sequence ID" value="KAK5774859.1"/>
    <property type="molecule type" value="Genomic_DNA"/>
</dbReference>
<name>A0ABR0MP21_GOSAR</name>
<keyword evidence="3" id="KW-1185">Reference proteome</keyword>
<feature type="compositionally biased region" description="Basic and acidic residues" evidence="1">
    <location>
        <begin position="40"/>
        <end position="58"/>
    </location>
</feature>
<proteinExistence type="predicted"/>
<evidence type="ECO:0000313" key="3">
    <source>
        <dbReference type="Proteomes" id="UP001358586"/>
    </source>
</evidence>
<comment type="caution">
    <text evidence="2">The sequence shown here is derived from an EMBL/GenBank/DDBJ whole genome shotgun (WGS) entry which is preliminary data.</text>
</comment>
<accession>A0ABR0MP21</accession>
<organism evidence="2 3">
    <name type="scientific">Gossypium arboreum</name>
    <name type="common">Tree cotton</name>
    <name type="synonym">Gossypium nanking</name>
    <dbReference type="NCBI Taxonomy" id="29729"/>
    <lineage>
        <taxon>Eukaryota</taxon>
        <taxon>Viridiplantae</taxon>
        <taxon>Streptophyta</taxon>
        <taxon>Embryophyta</taxon>
        <taxon>Tracheophyta</taxon>
        <taxon>Spermatophyta</taxon>
        <taxon>Magnoliopsida</taxon>
        <taxon>eudicotyledons</taxon>
        <taxon>Gunneridae</taxon>
        <taxon>Pentapetalae</taxon>
        <taxon>rosids</taxon>
        <taxon>malvids</taxon>
        <taxon>Malvales</taxon>
        <taxon>Malvaceae</taxon>
        <taxon>Malvoideae</taxon>
        <taxon>Gossypium</taxon>
    </lineage>
</organism>
<dbReference type="Proteomes" id="UP001358586">
    <property type="component" value="Chromosome 12"/>
</dbReference>
<protein>
    <submittedName>
        <fullName evidence="2">Uncharacterized protein</fullName>
    </submittedName>
</protein>
<gene>
    <name evidence="2" type="ORF">PVK06_042721</name>
</gene>